<name>A0A8S5S3I8_9CAUD</name>
<proteinExistence type="predicted"/>
<dbReference type="EMBL" id="BK032514">
    <property type="protein sequence ID" value="DAF45488.1"/>
    <property type="molecule type" value="Genomic_DNA"/>
</dbReference>
<evidence type="ECO:0000313" key="1">
    <source>
        <dbReference type="EMBL" id="DAF45488.1"/>
    </source>
</evidence>
<reference evidence="1" key="1">
    <citation type="journal article" date="2021" name="Proc. Natl. Acad. Sci. U.S.A.">
        <title>A Catalog of Tens of Thousands of Viruses from Human Metagenomes Reveals Hidden Associations with Chronic Diseases.</title>
        <authorList>
            <person name="Tisza M.J."/>
            <person name="Buck C.B."/>
        </authorList>
    </citation>
    <scope>NUCLEOTIDE SEQUENCE</scope>
    <source>
        <strain evidence="1">CtBLh2</strain>
    </source>
</reference>
<protein>
    <submittedName>
        <fullName evidence="1">Uncharacterized protein</fullName>
    </submittedName>
</protein>
<sequence length="56" mass="6418">MKKDENFPLPAFGNSNRSRVYTAFAGNQKKFSEIFVARPKPETEQIVENRRLSICG</sequence>
<organism evidence="1">
    <name type="scientific">Siphoviridae sp. ctBLh2</name>
    <dbReference type="NCBI Taxonomy" id="2827803"/>
    <lineage>
        <taxon>Viruses</taxon>
        <taxon>Duplodnaviria</taxon>
        <taxon>Heunggongvirae</taxon>
        <taxon>Uroviricota</taxon>
        <taxon>Caudoviricetes</taxon>
    </lineage>
</organism>
<accession>A0A8S5S3I8</accession>